<dbReference type="AlphaFoldDB" id="A0A2T1KHU9"/>
<sequence>MPFKSWDSFRKFRNSVVRESRHIQSEEATDFLHAIIVSGQERIRVLAKDTPLWRAQLGHDWRPEYAGEELIDYFPTAYKPERMKPLRDSAREGRANPKGIPYLYIATDKETAMSEVRPWIGSIISTGCFVTTKELKLIDFSVEHGEEQYFFFSEPTEEEKVRAVWSHIDNAFSRPVLESDSTADYAPTQIIAEFIKSKGYDGIVYKSALAEGYNLALFDLDSADLVNCTTFEVKSLSLSFSQTDNLYYVDRHGKNT</sequence>
<accession>A0A2T1KHU9</accession>
<dbReference type="InterPro" id="IPR014914">
    <property type="entry name" value="RES_dom"/>
</dbReference>
<evidence type="ECO:0000313" key="3">
    <source>
        <dbReference type="Proteomes" id="UP000238385"/>
    </source>
</evidence>
<keyword evidence="3" id="KW-1185">Reference proteome</keyword>
<proteinExistence type="predicted"/>
<comment type="caution">
    <text evidence="2">The sequence shown here is derived from an EMBL/GenBank/DDBJ whole genome shotgun (WGS) entry which is preliminary data.</text>
</comment>
<evidence type="ECO:0000313" key="2">
    <source>
        <dbReference type="EMBL" id="PSF09665.1"/>
    </source>
</evidence>
<gene>
    <name evidence="2" type="ORF">C7H08_03285</name>
</gene>
<dbReference type="SMART" id="SM00953">
    <property type="entry name" value="RES"/>
    <property type="match status" value="1"/>
</dbReference>
<dbReference type="OrthoDB" id="648213at2"/>
<dbReference type="Pfam" id="PF08808">
    <property type="entry name" value="RES"/>
    <property type="match status" value="1"/>
</dbReference>
<dbReference type="Proteomes" id="UP000238385">
    <property type="component" value="Unassembled WGS sequence"/>
</dbReference>
<reference evidence="2 3" key="1">
    <citation type="submission" date="2018-03" db="EMBL/GenBank/DDBJ databases">
        <title>Marinobacter brunus sp. nov., a marine bacterium of Gamma-proteobacteria isolated from the surface seawater of the South China Sea.</title>
        <authorList>
            <person name="Cheng H."/>
            <person name="Wu Y.-H."/>
            <person name="Xamxidin M."/>
            <person name="Xu X.-W."/>
        </authorList>
    </citation>
    <scope>NUCLEOTIDE SEQUENCE [LARGE SCALE GENOMIC DNA]</scope>
    <source>
        <strain evidence="2 3">JCM 30472</strain>
    </source>
</reference>
<protein>
    <submittedName>
        <fullName evidence="2">RES domain-containing protein</fullName>
    </submittedName>
</protein>
<feature type="domain" description="RES" evidence="1">
    <location>
        <begin position="80"/>
        <end position="232"/>
    </location>
</feature>
<organism evidence="2 3">
    <name type="scientific">Marinobacter halophilus</name>
    <dbReference type="NCBI Taxonomy" id="1323740"/>
    <lineage>
        <taxon>Bacteria</taxon>
        <taxon>Pseudomonadati</taxon>
        <taxon>Pseudomonadota</taxon>
        <taxon>Gammaproteobacteria</taxon>
        <taxon>Pseudomonadales</taxon>
        <taxon>Marinobacteraceae</taxon>
        <taxon>Marinobacter</taxon>
    </lineage>
</organism>
<name>A0A2T1KHU9_9GAMM</name>
<evidence type="ECO:0000259" key="1">
    <source>
        <dbReference type="SMART" id="SM00953"/>
    </source>
</evidence>
<dbReference type="EMBL" id="PXNN01000005">
    <property type="protein sequence ID" value="PSF09665.1"/>
    <property type="molecule type" value="Genomic_DNA"/>
</dbReference>